<dbReference type="InterPro" id="IPR003439">
    <property type="entry name" value="ABC_transporter-like_ATP-bd"/>
</dbReference>
<dbReference type="SUPFAM" id="SSF52540">
    <property type="entry name" value="P-loop containing nucleoside triphosphate hydrolases"/>
    <property type="match status" value="2"/>
</dbReference>
<evidence type="ECO:0000256" key="1">
    <source>
        <dbReference type="ARBA" id="ARBA00022448"/>
    </source>
</evidence>
<reference evidence="7 8" key="1">
    <citation type="journal article" date="2016" name="Microb. Cell Fact.">
        <title>Dissection of exopolysaccharide biosynthesis in Kozakia baliensis.</title>
        <authorList>
            <person name="Brandt J.U."/>
            <person name="Jakob F."/>
            <person name="Behr J."/>
            <person name="Geissler A.J."/>
            <person name="Vogel R.F."/>
        </authorList>
    </citation>
    <scope>NUCLEOTIDE SEQUENCE [LARGE SCALE GENOMIC DNA]</scope>
    <source>
        <strain evidence="7 8">DSM 14400</strain>
    </source>
</reference>
<dbReference type="InterPro" id="IPR027417">
    <property type="entry name" value="P-loop_NTPase"/>
</dbReference>
<dbReference type="PROSITE" id="PS00211">
    <property type="entry name" value="ABC_TRANSPORTER_1"/>
    <property type="match status" value="1"/>
</dbReference>
<organism evidence="7 8">
    <name type="scientific">Kozakia baliensis</name>
    <dbReference type="NCBI Taxonomy" id="153496"/>
    <lineage>
        <taxon>Bacteria</taxon>
        <taxon>Pseudomonadati</taxon>
        <taxon>Pseudomonadota</taxon>
        <taxon>Alphaproteobacteria</taxon>
        <taxon>Acetobacterales</taxon>
        <taxon>Acetobacteraceae</taxon>
        <taxon>Kozakia</taxon>
    </lineage>
</organism>
<dbReference type="Pfam" id="PF00005">
    <property type="entry name" value="ABC_tran"/>
    <property type="match status" value="2"/>
</dbReference>
<dbReference type="KEGG" id="kba:A0U89_08665"/>
<keyword evidence="3" id="KW-0677">Repeat</keyword>
<dbReference type="Proteomes" id="UP000179145">
    <property type="component" value="Chromosome"/>
</dbReference>
<evidence type="ECO:0000256" key="4">
    <source>
        <dbReference type="ARBA" id="ARBA00022741"/>
    </source>
</evidence>
<keyword evidence="2" id="KW-0762">Sugar transport</keyword>
<dbReference type="PANTHER" id="PTHR43790">
    <property type="entry name" value="CARBOHYDRATE TRANSPORT ATP-BINDING PROTEIN MG119-RELATED"/>
    <property type="match status" value="1"/>
</dbReference>
<evidence type="ECO:0000313" key="8">
    <source>
        <dbReference type="Proteomes" id="UP000179145"/>
    </source>
</evidence>
<dbReference type="InterPro" id="IPR050107">
    <property type="entry name" value="ABC_carbohydrate_import_ATPase"/>
</dbReference>
<dbReference type="CDD" id="cd03216">
    <property type="entry name" value="ABC_Carb_Monos_I"/>
    <property type="match status" value="1"/>
</dbReference>
<proteinExistence type="predicted"/>
<evidence type="ECO:0000313" key="7">
    <source>
        <dbReference type="EMBL" id="AOX18220.1"/>
    </source>
</evidence>
<dbReference type="AlphaFoldDB" id="A0A1D8UX37"/>
<evidence type="ECO:0000256" key="2">
    <source>
        <dbReference type="ARBA" id="ARBA00022597"/>
    </source>
</evidence>
<gene>
    <name evidence="7" type="ORF">A0U89_08665</name>
</gene>
<feature type="domain" description="ABC transporter" evidence="6">
    <location>
        <begin position="8"/>
        <end position="244"/>
    </location>
</feature>
<dbReference type="Gene3D" id="3.40.50.300">
    <property type="entry name" value="P-loop containing nucleotide triphosphate hydrolases"/>
    <property type="match status" value="2"/>
</dbReference>
<name>A0A1D8UX37_9PROT</name>
<protein>
    <submittedName>
        <fullName evidence="7">Sugar ABC transporter ATP-binding protein</fullName>
    </submittedName>
</protein>
<keyword evidence="4" id="KW-0547">Nucleotide-binding</keyword>
<dbReference type="CDD" id="cd03215">
    <property type="entry name" value="ABC_Carb_Monos_II"/>
    <property type="match status" value="1"/>
</dbReference>
<dbReference type="SMART" id="SM00382">
    <property type="entry name" value="AAA"/>
    <property type="match status" value="1"/>
</dbReference>
<dbReference type="STRING" id="153496.A0U89_08665"/>
<keyword evidence="1" id="KW-0813">Transport</keyword>
<dbReference type="InterPro" id="IPR017871">
    <property type="entry name" value="ABC_transporter-like_CS"/>
</dbReference>
<dbReference type="InterPro" id="IPR003593">
    <property type="entry name" value="AAA+_ATPase"/>
</dbReference>
<dbReference type="PANTHER" id="PTHR43790:SF9">
    <property type="entry name" value="GALACTOFURANOSE TRANSPORTER ATP-BINDING PROTEIN YTFR"/>
    <property type="match status" value="1"/>
</dbReference>
<sequence>METMPPLLELKGVTKHYGAVTALSEGNLVCRSHTIHAIMGENGAGKSTLIKIIAGVVSPSDGQIFLDGKPISFTGPTDAQKHGCVCVFQELSLVPDLTVAENIVMISPPRKFGLIDAKAQRREAEKLLALVGCEDIDTRARVKDLPLSRRQMIEIAKALSFKPRLLILDEATSALTAEDVGKVYALLRRLRQEGTCILYISHRMHEIRELADVCSVFANGRHIQTFRHGEHTEGEIVKMMIGREISHLFPSKPWRNFEDDKPALEARNLIWEPRLRNVSASVMPGEIFGLGGLDGQGQREFLLALFGCLVGVSGEILVDGMPTYFRSPANAKKQPNALALIPEDRKSEGLMLKMSVAENLTAATLMQCRNGLFVSRTKEREAVENIVHRMQIKAIPDLPVETLSGGNQQKVVIGRWLLANPNILLLNDPTRGIDIGTKQEIYRLLRELADNGTTIVFYSTDYDELIGLCDRVAIFYAGQIIRTLKDGDITEEAIVANALNVTQAEEAQAL</sequence>
<accession>A0A1D8UX37</accession>
<evidence type="ECO:0000256" key="3">
    <source>
        <dbReference type="ARBA" id="ARBA00022737"/>
    </source>
</evidence>
<keyword evidence="8" id="KW-1185">Reference proteome</keyword>
<dbReference type="eggNOG" id="COG1129">
    <property type="taxonomic scope" value="Bacteria"/>
</dbReference>
<dbReference type="PROSITE" id="PS50893">
    <property type="entry name" value="ABC_TRANSPORTER_2"/>
    <property type="match status" value="2"/>
</dbReference>
<evidence type="ECO:0000259" key="6">
    <source>
        <dbReference type="PROSITE" id="PS50893"/>
    </source>
</evidence>
<dbReference type="GO" id="GO:0005524">
    <property type="term" value="F:ATP binding"/>
    <property type="evidence" value="ECO:0007669"/>
    <property type="project" value="UniProtKB-KW"/>
</dbReference>
<evidence type="ECO:0000256" key="5">
    <source>
        <dbReference type="ARBA" id="ARBA00022840"/>
    </source>
</evidence>
<feature type="domain" description="ABC transporter" evidence="6">
    <location>
        <begin position="255"/>
        <end position="502"/>
    </location>
</feature>
<dbReference type="EMBL" id="CP014674">
    <property type="protein sequence ID" value="AOX18220.1"/>
    <property type="molecule type" value="Genomic_DNA"/>
</dbReference>
<dbReference type="GO" id="GO:0016887">
    <property type="term" value="F:ATP hydrolysis activity"/>
    <property type="evidence" value="ECO:0007669"/>
    <property type="project" value="InterPro"/>
</dbReference>
<keyword evidence="5 7" id="KW-0067">ATP-binding</keyword>